<dbReference type="InterPro" id="IPR013325">
    <property type="entry name" value="RNA_pol_sigma_r2"/>
</dbReference>
<accession>A0A1U9NMC5</accession>
<dbReference type="RefSeq" id="WP_146662431.1">
    <property type="nucleotide sequence ID" value="NZ_CP019791.1"/>
</dbReference>
<proteinExistence type="predicted"/>
<reference evidence="2" key="1">
    <citation type="submission" date="2017-02" db="EMBL/GenBank/DDBJ databases">
        <title>Comparative genomics and description of representatives of a novel lineage of planctomycetes thriving in anoxic sediments.</title>
        <authorList>
            <person name="Spring S."/>
            <person name="Bunk B."/>
            <person name="Sproer C."/>
        </authorList>
    </citation>
    <scope>NUCLEOTIDE SEQUENCE [LARGE SCALE GENOMIC DNA]</scope>
    <source>
        <strain evidence="2">ST-NAGAB-D1</strain>
    </source>
</reference>
<evidence type="ECO:0000313" key="1">
    <source>
        <dbReference type="EMBL" id="AQT68985.1"/>
    </source>
</evidence>
<dbReference type="GO" id="GO:0003700">
    <property type="term" value="F:DNA-binding transcription factor activity"/>
    <property type="evidence" value="ECO:0007669"/>
    <property type="project" value="InterPro"/>
</dbReference>
<dbReference type="SUPFAM" id="SSF88946">
    <property type="entry name" value="Sigma2 domain of RNA polymerase sigma factors"/>
    <property type="match status" value="1"/>
</dbReference>
<dbReference type="GO" id="GO:0006352">
    <property type="term" value="P:DNA-templated transcription initiation"/>
    <property type="evidence" value="ECO:0007669"/>
    <property type="project" value="InterPro"/>
</dbReference>
<evidence type="ECO:0000313" key="2">
    <source>
        <dbReference type="Proteomes" id="UP000189674"/>
    </source>
</evidence>
<dbReference type="AlphaFoldDB" id="A0A1U9NMC5"/>
<keyword evidence="2" id="KW-1185">Reference proteome</keyword>
<sequence length="117" mass="13225">MLKSALSTMPVSSASRVGDEVVNECDFDVVVQMHMPLLAELVGEFESMCPCRICRDDLMRVAVVSFRNSVEAYEFCTDVDYWEFCKPEVSQCLADAVRYALYVNSCDAEKDCGRVVW</sequence>
<dbReference type="KEGG" id="alus:STSP2_02163"/>
<protein>
    <submittedName>
        <fullName evidence="1">Uncharacterized protein</fullName>
    </submittedName>
</protein>
<gene>
    <name evidence="1" type="ORF">STSP2_02163</name>
</gene>
<dbReference type="Proteomes" id="UP000189674">
    <property type="component" value="Chromosome"/>
</dbReference>
<dbReference type="EMBL" id="CP019791">
    <property type="protein sequence ID" value="AQT68985.1"/>
    <property type="molecule type" value="Genomic_DNA"/>
</dbReference>
<organism evidence="1 2">
    <name type="scientific">Anaerohalosphaera lusitana</name>
    <dbReference type="NCBI Taxonomy" id="1936003"/>
    <lineage>
        <taxon>Bacteria</taxon>
        <taxon>Pseudomonadati</taxon>
        <taxon>Planctomycetota</taxon>
        <taxon>Phycisphaerae</taxon>
        <taxon>Sedimentisphaerales</taxon>
        <taxon>Anaerohalosphaeraceae</taxon>
        <taxon>Anaerohalosphaera</taxon>
    </lineage>
</organism>
<name>A0A1U9NMC5_9BACT</name>